<dbReference type="AlphaFoldDB" id="A0A4R7V405"/>
<protein>
    <submittedName>
        <fullName evidence="3">Putative glyoxalase superfamily protein PhnB</fullName>
    </submittedName>
</protein>
<dbReference type="EMBL" id="SOCP01000015">
    <property type="protein sequence ID" value="TDV43640.1"/>
    <property type="molecule type" value="Genomic_DNA"/>
</dbReference>
<dbReference type="Gene3D" id="3.30.720.110">
    <property type="match status" value="1"/>
</dbReference>
<organism evidence="3 4">
    <name type="scientific">Actinophytocola oryzae</name>
    <dbReference type="NCBI Taxonomy" id="502181"/>
    <lineage>
        <taxon>Bacteria</taxon>
        <taxon>Bacillati</taxon>
        <taxon>Actinomycetota</taxon>
        <taxon>Actinomycetes</taxon>
        <taxon>Pseudonocardiales</taxon>
        <taxon>Pseudonocardiaceae</taxon>
    </lineage>
</organism>
<proteinExistence type="predicted"/>
<keyword evidence="4" id="KW-1185">Reference proteome</keyword>
<accession>A0A4R7V405</accession>
<dbReference type="InterPro" id="IPR004360">
    <property type="entry name" value="Glyas_Fos-R_dOase_dom"/>
</dbReference>
<comment type="caution">
    <text evidence="3">The sequence shown here is derived from an EMBL/GenBank/DDBJ whole genome shotgun (WGS) entry which is preliminary data.</text>
</comment>
<evidence type="ECO:0000313" key="3">
    <source>
        <dbReference type="EMBL" id="TDV43640.1"/>
    </source>
</evidence>
<dbReference type="RefSeq" id="WP_133906861.1">
    <property type="nucleotide sequence ID" value="NZ_SOCP01000015.1"/>
</dbReference>
<dbReference type="Proteomes" id="UP000294927">
    <property type="component" value="Unassembled WGS sequence"/>
</dbReference>
<dbReference type="InterPro" id="IPR037523">
    <property type="entry name" value="VOC_core"/>
</dbReference>
<dbReference type="CDD" id="cd07246">
    <property type="entry name" value="VOC_like"/>
    <property type="match status" value="1"/>
</dbReference>
<evidence type="ECO:0000313" key="4">
    <source>
        <dbReference type="Proteomes" id="UP000294927"/>
    </source>
</evidence>
<dbReference type="InterPro" id="IPR029068">
    <property type="entry name" value="Glyas_Bleomycin-R_OHBP_Dase"/>
</dbReference>
<dbReference type="Gene3D" id="3.30.720.120">
    <property type="match status" value="1"/>
</dbReference>
<evidence type="ECO:0000259" key="2">
    <source>
        <dbReference type="PROSITE" id="PS51819"/>
    </source>
</evidence>
<feature type="domain" description="VOC" evidence="2">
    <location>
        <begin position="193"/>
        <end position="299"/>
    </location>
</feature>
<dbReference type="PANTHER" id="PTHR34109:SF1">
    <property type="entry name" value="VOC DOMAIN-CONTAINING PROTEIN"/>
    <property type="match status" value="1"/>
</dbReference>
<evidence type="ECO:0000256" key="1">
    <source>
        <dbReference type="SAM" id="MobiDB-lite"/>
    </source>
</evidence>
<reference evidence="3 4" key="1">
    <citation type="submission" date="2019-03" db="EMBL/GenBank/DDBJ databases">
        <title>Genomic Encyclopedia of Archaeal and Bacterial Type Strains, Phase II (KMG-II): from individual species to whole genera.</title>
        <authorList>
            <person name="Goeker M."/>
        </authorList>
    </citation>
    <scope>NUCLEOTIDE SEQUENCE [LARGE SCALE GENOMIC DNA]</scope>
    <source>
        <strain evidence="3 4">DSM 45499</strain>
    </source>
</reference>
<dbReference type="SUPFAM" id="SSF54593">
    <property type="entry name" value="Glyoxalase/Bleomycin resistance protein/Dihydroxybiphenyl dioxygenase"/>
    <property type="match status" value="2"/>
</dbReference>
<dbReference type="Gene3D" id="3.10.180.10">
    <property type="entry name" value="2,3-Dihydroxybiphenyl 1,2-Dioxygenase, domain 1"/>
    <property type="match status" value="1"/>
</dbReference>
<dbReference type="PROSITE" id="PS51819">
    <property type="entry name" value="VOC"/>
    <property type="match status" value="2"/>
</dbReference>
<sequence length="301" mass="32787">MTDPFEALRDPTTPATPDPAFAARLRDQLTRAVLDQPPRGDTMTTHTTPRTTAWPPTLTPYIVVSDARAALAWYTEVLAATPRGEPHVNPDGTIGHMEIALGDAVLMFAEASDLWPDVPVQAPDNPTTFSHSLHLDVPDVDATIALARRRGATVQREPADQPYGRGATIVDPFGHRWLIVTPPPTATRARQGDIVQVTMVTPDATRTKTFYEAVLDIPFTTASVAGAWDAHDTNPRFGTWTPDNTPPQTELCFKVDDITAAADRVHTAGGTTGDINRRPYGLTVECVDDQGIRFQLWQPAP</sequence>
<gene>
    <name evidence="3" type="ORF">CLV71_115102</name>
</gene>
<dbReference type="PANTHER" id="PTHR34109">
    <property type="entry name" value="BNAUNNG04460D PROTEIN-RELATED"/>
    <property type="match status" value="1"/>
</dbReference>
<feature type="domain" description="VOC" evidence="2">
    <location>
        <begin position="55"/>
        <end position="182"/>
    </location>
</feature>
<name>A0A4R7V405_9PSEU</name>
<dbReference type="OrthoDB" id="9795306at2"/>
<feature type="compositionally biased region" description="Low complexity" evidence="1">
    <location>
        <begin position="37"/>
        <end position="53"/>
    </location>
</feature>
<dbReference type="Pfam" id="PF00903">
    <property type="entry name" value="Glyoxalase"/>
    <property type="match status" value="2"/>
</dbReference>
<feature type="region of interest" description="Disordered" evidence="1">
    <location>
        <begin position="32"/>
        <end position="53"/>
    </location>
</feature>